<name>B8IA46_METNO</name>
<evidence type="ECO:0000313" key="3">
    <source>
        <dbReference type="Proteomes" id="UP000008207"/>
    </source>
</evidence>
<dbReference type="AlphaFoldDB" id="B8IA46"/>
<reference evidence="2 3" key="1">
    <citation type="submission" date="2009-01" db="EMBL/GenBank/DDBJ databases">
        <title>Complete sequence of chromosome of Methylobacterium nodulans ORS 2060.</title>
        <authorList>
            <consortium name="US DOE Joint Genome Institute"/>
            <person name="Lucas S."/>
            <person name="Copeland A."/>
            <person name="Lapidus A."/>
            <person name="Glavina del Rio T."/>
            <person name="Dalin E."/>
            <person name="Tice H."/>
            <person name="Bruce D."/>
            <person name="Goodwin L."/>
            <person name="Pitluck S."/>
            <person name="Sims D."/>
            <person name="Brettin T."/>
            <person name="Detter J.C."/>
            <person name="Han C."/>
            <person name="Larimer F."/>
            <person name="Land M."/>
            <person name="Hauser L."/>
            <person name="Kyrpides N."/>
            <person name="Ivanova N."/>
            <person name="Marx C.J."/>
            <person name="Richardson P."/>
        </authorList>
    </citation>
    <scope>NUCLEOTIDE SEQUENCE [LARGE SCALE GENOMIC DNA]</scope>
    <source>
        <strain evidence="3">LMG 21967 / CNCM I-2342 / ORS 2060</strain>
    </source>
</reference>
<proteinExistence type="predicted"/>
<dbReference type="KEGG" id="mno:Mnod_2298"/>
<protein>
    <submittedName>
        <fullName evidence="2">Uncharacterized protein</fullName>
    </submittedName>
</protein>
<keyword evidence="3" id="KW-1185">Reference proteome</keyword>
<dbReference type="RefSeq" id="WP_015928954.1">
    <property type="nucleotide sequence ID" value="NC_011894.1"/>
</dbReference>
<keyword evidence="1" id="KW-0175">Coiled coil</keyword>
<feature type="coiled-coil region" evidence="1">
    <location>
        <begin position="1"/>
        <end position="38"/>
    </location>
</feature>
<dbReference type="OrthoDB" id="7933517at2"/>
<gene>
    <name evidence="2" type="ordered locus">Mnod_2298</name>
</gene>
<evidence type="ECO:0000313" key="2">
    <source>
        <dbReference type="EMBL" id="ACL57274.1"/>
    </source>
</evidence>
<dbReference type="HOGENOM" id="CLU_2735411_0_0_5"/>
<organism evidence="2 3">
    <name type="scientific">Methylobacterium nodulans (strain LMG 21967 / CNCM I-2342 / ORS 2060)</name>
    <dbReference type="NCBI Taxonomy" id="460265"/>
    <lineage>
        <taxon>Bacteria</taxon>
        <taxon>Pseudomonadati</taxon>
        <taxon>Pseudomonadota</taxon>
        <taxon>Alphaproteobacteria</taxon>
        <taxon>Hyphomicrobiales</taxon>
        <taxon>Methylobacteriaceae</taxon>
        <taxon>Methylobacterium</taxon>
    </lineage>
</organism>
<sequence>MSELERNLENLKGGAEILDTLREEFAQWLEEANEEGQREAYENVLGHVDALVREYATRCRELEAALHAQRG</sequence>
<dbReference type="Proteomes" id="UP000008207">
    <property type="component" value="Chromosome"/>
</dbReference>
<dbReference type="EMBL" id="CP001349">
    <property type="protein sequence ID" value="ACL57274.1"/>
    <property type="molecule type" value="Genomic_DNA"/>
</dbReference>
<evidence type="ECO:0000256" key="1">
    <source>
        <dbReference type="SAM" id="Coils"/>
    </source>
</evidence>
<accession>B8IA46</accession>